<dbReference type="GO" id="GO:0008652">
    <property type="term" value="P:amino acid biosynthetic process"/>
    <property type="evidence" value="ECO:0007669"/>
    <property type="project" value="UniProtKB-KW"/>
</dbReference>
<feature type="binding site" evidence="7">
    <location>
        <position position="42"/>
    </location>
    <ligand>
        <name>3-phosphoshikimate</name>
        <dbReference type="ChEBI" id="CHEBI:145989"/>
    </ligand>
</feature>
<keyword evidence="5 7" id="KW-0057">Aromatic amino acid biosynthesis</keyword>
<dbReference type="PROSITE" id="PS00104">
    <property type="entry name" value="EPSP_SYNTHASE_1"/>
    <property type="match status" value="1"/>
</dbReference>
<feature type="binding site" evidence="7">
    <location>
        <position position="202"/>
    </location>
    <ligand>
        <name>3-phosphoshikimate</name>
        <dbReference type="ChEBI" id="CHEBI:145989"/>
    </ligand>
</feature>
<dbReference type="Proteomes" id="UP000521379">
    <property type="component" value="Unassembled WGS sequence"/>
</dbReference>
<dbReference type="GO" id="GO:0009073">
    <property type="term" value="P:aromatic amino acid family biosynthetic process"/>
    <property type="evidence" value="ECO:0007669"/>
    <property type="project" value="UniProtKB-KW"/>
</dbReference>
<sequence>MTHPDSGGTQATEPTTGNSLWSAPFVGASPVVSSLTVPGSKSLTNRWLVLAALADGPCRLRAPLHSRDSRLMIQALQELGAHVQEVDGDSPFGPDLVITPIPRPFDAGSGSGDRSVDCGLAGTVMRFVPPLAALLAGSTQFDGDPHARKRPMGPVVEALQALGVTVELNGDNRDAALPFTVHGPSAGESLVGGELRIDASASSQFVSAMLLVGSQFRNGLTLVHHSPDGGGVPSMPHVDMTVETLRHVGVVVDDSQPARWVVSPGPVAAFDIRVEQDLSNAGPFLAAAVVTGGQVSVPHWPLETTQGGAHWREILPQFGAQVELVDGVFTVTGPRHVRGVDLDLSLAGELAPTVAAICTVATTPSRLRGIAHLRGHETDRLAALTTEINRLGGRATETEDGLVIEPASLHAATFFSYDDHRMATAGAVIGLVVDGIQVENVETTAKTLPQFPTMWQDLVSGSSTRTTGETA</sequence>
<dbReference type="UniPathway" id="UPA00053">
    <property type="reaction ID" value="UER00089"/>
</dbReference>
<dbReference type="HAMAP" id="MF_00210">
    <property type="entry name" value="EPSP_synth"/>
    <property type="match status" value="1"/>
</dbReference>
<feature type="binding site" evidence="7">
    <location>
        <position position="41"/>
    </location>
    <ligand>
        <name>phosphoenolpyruvate</name>
        <dbReference type="ChEBI" id="CHEBI:58702"/>
    </ligand>
</feature>
<feature type="binding site" evidence="7">
    <location>
        <position position="376"/>
    </location>
    <ligand>
        <name>3-phosphoshikimate</name>
        <dbReference type="ChEBI" id="CHEBI:145989"/>
    </ligand>
</feature>
<dbReference type="GO" id="GO:0005737">
    <property type="term" value="C:cytoplasm"/>
    <property type="evidence" value="ECO:0007669"/>
    <property type="project" value="UniProtKB-SubCell"/>
</dbReference>
<dbReference type="EC" id="2.5.1.19" evidence="7"/>
<evidence type="ECO:0000313" key="10">
    <source>
        <dbReference type="EMBL" id="NKE10065.1"/>
    </source>
</evidence>
<comment type="subunit">
    <text evidence="7">Monomer.</text>
</comment>
<keyword evidence="3 7" id="KW-0028">Amino-acid biosynthesis</keyword>
<dbReference type="InterPro" id="IPR006264">
    <property type="entry name" value="EPSP_synthase"/>
</dbReference>
<dbReference type="PANTHER" id="PTHR21090:SF5">
    <property type="entry name" value="PENTAFUNCTIONAL AROM POLYPEPTIDE"/>
    <property type="match status" value="1"/>
</dbReference>
<comment type="function">
    <text evidence="7">Catalyzes the transfer of the enolpyruvyl moiety of phosphoenolpyruvate (PEP) to the 5-hydroxyl of shikimate-3-phosphate (S3P) to produce enolpyruvyl shikimate-3-phosphate and inorganic phosphate.</text>
</comment>
<evidence type="ECO:0000256" key="3">
    <source>
        <dbReference type="ARBA" id="ARBA00022605"/>
    </source>
</evidence>
<reference evidence="10 11" key="1">
    <citation type="submission" date="2020-02" db="EMBL/GenBank/DDBJ databases">
        <authorList>
            <person name="Sun Q."/>
        </authorList>
    </citation>
    <scope>NUCLEOTIDE SEQUENCE [LARGE SCALE GENOMIC DNA]</scope>
    <source>
        <strain evidence="10 11">YIM 13062</strain>
    </source>
</reference>
<proteinExistence type="inferred from homology"/>
<dbReference type="PIRSF" id="PIRSF000505">
    <property type="entry name" value="EPSPS"/>
    <property type="match status" value="1"/>
</dbReference>
<comment type="pathway">
    <text evidence="1 7">Metabolic intermediate biosynthesis; chorismate biosynthesis; chorismate from D-erythrose 4-phosphate and phosphoenolpyruvate: step 6/7.</text>
</comment>
<dbReference type="SUPFAM" id="SSF55205">
    <property type="entry name" value="EPT/RTPC-like"/>
    <property type="match status" value="1"/>
</dbReference>
<dbReference type="FunFam" id="3.65.10.10:FF:000011">
    <property type="entry name" value="3-phosphoshikimate 1-carboxyvinyltransferase"/>
    <property type="match status" value="1"/>
</dbReference>
<dbReference type="InterPro" id="IPR001986">
    <property type="entry name" value="Enolpyruvate_Tfrase_dom"/>
</dbReference>
<dbReference type="GO" id="GO:0009423">
    <property type="term" value="P:chorismate biosynthetic process"/>
    <property type="evidence" value="ECO:0007669"/>
    <property type="project" value="UniProtKB-UniRule"/>
</dbReference>
<comment type="caution">
    <text evidence="7">Lacks conserved residue(s) required for the propagation of feature annotation.</text>
</comment>
<evidence type="ECO:0000256" key="1">
    <source>
        <dbReference type="ARBA" id="ARBA00004811"/>
    </source>
</evidence>
<feature type="compositionally biased region" description="Polar residues" evidence="8">
    <location>
        <begin position="7"/>
        <end position="20"/>
    </location>
</feature>
<evidence type="ECO:0000256" key="8">
    <source>
        <dbReference type="SAM" id="MobiDB-lite"/>
    </source>
</evidence>
<evidence type="ECO:0000256" key="4">
    <source>
        <dbReference type="ARBA" id="ARBA00022679"/>
    </source>
</evidence>
<evidence type="ECO:0000256" key="6">
    <source>
        <dbReference type="ARBA" id="ARBA00044633"/>
    </source>
</evidence>
<feature type="binding site" evidence="7">
    <location>
        <position position="204"/>
    </location>
    <ligand>
        <name>phosphoenolpyruvate</name>
        <dbReference type="ChEBI" id="CHEBI:58702"/>
    </ligand>
</feature>
<feature type="binding site" evidence="7">
    <location>
        <position position="150"/>
    </location>
    <ligand>
        <name>phosphoenolpyruvate</name>
        <dbReference type="ChEBI" id="CHEBI:58702"/>
    </ligand>
</feature>
<feature type="binding site" evidence="7">
    <location>
        <position position="380"/>
    </location>
    <ligand>
        <name>phosphoenolpyruvate</name>
        <dbReference type="ChEBI" id="CHEBI:58702"/>
    </ligand>
</feature>
<feature type="binding site" evidence="7">
    <location>
        <position position="349"/>
    </location>
    <ligand>
        <name>3-phosphoshikimate</name>
        <dbReference type="ChEBI" id="CHEBI:145989"/>
    </ligand>
</feature>
<keyword evidence="4 7" id="KW-0808">Transferase</keyword>
<feature type="active site" description="Proton acceptor" evidence="7">
    <location>
        <position position="349"/>
    </location>
</feature>
<dbReference type="Pfam" id="PF00275">
    <property type="entry name" value="EPSP_synthase"/>
    <property type="match status" value="1"/>
</dbReference>
<feature type="binding site" evidence="7">
    <location>
        <position position="234"/>
    </location>
    <ligand>
        <name>3-phosphoshikimate</name>
        <dbReference type="ChEBI" id="CHEBI:145989"/>
    </ligand>
</feature>
<gene>
    <name evidence="7 10" type="primary">aroA</name>
    <name evidence="10" type="ORF">GTW58_09000</name>
</gene>
<comment type="catalytic activity">
    <reaction evidence="6">
        <text>3-phosphoshikimate + phosphoenolpyruvate = 5-O-(1-carboxyvinyl)-3-phosphoshikimate + phosphate</text>
        <dbReference type="Rhea" id="RHEA:21256"/>
        <dbReference type="ChEBI" id="CHEBI:43474"/>
        <dbReference type="ChEBI" id="CHEBI:57701"/>
        <dbReference type="ChEBI" id="CHEBI:58702"/>
        <dbReference type="ChEBI" id="CHEBI:145989"/>
        <dbReference type="EC" id="2.5.1.19"/>
    </reaction>
    <physiologicalReaction direction="left-to-right" evidence="6">
        <dbReference type="Rhea" id="RHEA:21257"/>
    </physiologicalReaction>
</comment>
<feature type="binding site" evidence="7">
    <location>
        <position position="41"/>
    </location>
    <ligand>
        <name>3-phosphoshikimate</name>
        <dbReference type="ChEBI" id="CHEBI:145989"/>
    </ligand>
</feature>
<feature type="binding site" evidence="7">
    <location>
        <position position="446"/>
    </location>
    <ligand>
        <name>phosphoenolpyruvate</name>
        <dbReference type="ChEBI" id="CHEBI:58702"/>
    </ligand>
</feature>
<feature type="binding site" evidence="7">
    <location>
        <position position="421"/>
    </location>
    <ligand>
        <name>phosphoenolpyruvate</name>
        <dbReference type="ChEBI" id="CHEBI:58702"/>
    </ligand>
</feature>
<dbReference type="GO" id="GO:0003866">
    <property type="term" value="F:3-phosphoshikimate 1-carboxyvinyltransferase activity"/>
    <property type="evidence" value="ECO:0007669"/>
    <property type="project" value="UniProtKB-UniRule"/>
</dbReference>
<comment type="caution">
    <text evidence="10">The sequence shown here is derived from an EMBL/GenBank/DDBJ whole genome shotgun (WGS) entry which is preliminary data.</text>
</comment>
<feature type="binding site" evidence="7">
    <location>
        <position position="122"/>
    </location>
    <ligand>
        <name>phosphoenolpyruvate</name>
        <dbReference type="ChEBI" id="CHEBI:58702"/>
    </ligand>
</feature>
<dbReference type="InterPro" id="IPR023193">
    <property type="entry name" value="EPSP_synthase_CS"/>
</dbReference>
<accession>A0A846U0P5</accession>
<dbReference type="InterPro" id="IPR013792">
    <property type="entry name" value="RNA3'P_cycl/enolpyr_Trfase_a/b"/>
</dbReference>
<protein>
    <recommendedName>
        <fullName evidence="7">3-phosphoshikimate 1-carboxyvinyltransferase</fullName>
        <ecNumber evidence="7">2.5.1.19</ecNumber>
    </recommendedName>
    <alternativeName>
        <fullName evidence="7">5-enolpyruvylshikimate-3-phosphate synthase</fullName>
        <shortName evidence="7">EPSP synthase</shortName>
        <shortName evidence="7">EPSPS</shortName>
    </alternativeName>
</protein>
<dbReference type="PANTHER" id="PTHR21090">
    <property type="entry name" value="AROM/DEHYDROQUINATE SYNTHASE"/>
    <property type="match status" value="1"/>
</dbReference>
<dbReference type="EMBL" id="JAAVUN010000016">
    <property type="protein sequence ID" value="NKE10065.1"/>
    <property type="molecule type" value="Genomic_DNA"/>
</dbReference>
<comment type="similarity">
    <text evidence="2 7">Belongs to the EPSP synthase family.</text>
</comment>
<dbReference type="CDD" id="cd01556">
    <property type="entry name" value="EPSP_synthase"/>
    <property type="match status" value="1"/>
</dbReference>
<dbReference type="RefSeq" id="WP_119933099.1">
    <property type="nucleotide sequence ID" value="NZ_JAAVUN010000016.1"/>
</dbReference>
<evidence type="ECO:0000259" key="9">
    <source>
        <dbReference type="Pfam" id="PF00275"/>
    </source>
</evidence>
<evidence type="ECO:0000256" key="5">
    <source>
        <dbReference type="ARBA" id="ARBA00023141"/>
    </source>
</evidence>
<feature type="binding site" evidence="7">
    <location>
        <position position="203"/>
    </location>
    <ligand>
        <name>3-phosphoshikimate</name>
        <dbReference type="ChEBI" id="CHEBI:145989"/>
    </ligand>
</feature>
<name>A0A846U0P5_9MICC</name>
<dbReference type="NCBIfam" id="TIGR01356">
    <property type="entry name" value="aroA"/>
    <property type="match status" value="1"/>
</dbReference>
<feature type="binding site" evidence="7">
    <location>
        <position position="204"/>
    </location>
    <ligand>
        <name>3-phosphoshikimate</name>
        <dbReference type="ChEBI" id="CHEBI:145989"/>
    </ligand>
</feature>
<feature type="region of interest" description="Disordered" evidence="8">
    <location>
        <begin position="1"/>
        <end position="20"/>
    </location>
</feature>
<dbReference type="InterPro" id="IPR036968">
    <property type="entry name" value="Enolpyruvate_Tfrase_sf"/>
</dbReference>
<feature type="binding site" evidence="7">
    <location>
        <position position="46"/>
    </location>
    <ligand>
        <name>3-phosphoshikimate</name>
        <dbReference type="ChEBI" id="CHEBI:145989"/>
    </ligand>
</feature>
<dbReference type="PROSITE" id="PS00885">
    <property type="entry name" value="EPSP_SYNTHASE_2"/>
    <property type="match status" value="1"/>
</dbReference>
<feature type="domain" description="Enolpyruvate transferase" evidence="9">
    <location>
        <begin position="29"/>
        <end position="453"/>
    </location>
</feature>
<evidence type="ECO:0000256" key="2">
    <source>
        <dbReference type="ARBA" id="ARBA00009948"/>
    </source>
</evidence>
<dbReference type="Gene3D" id="3.65.10.10">
    <property type="entry name" value="Enolpyruvate transferase domain"/>
    <property type="match status" value="2"/>
</dbReference>
<evidence type="ECO:0000256" key="7">
    <source>
        <dbReference type="HAMAP-Rule" id="MF_00210"/>
    </source>
</evidence>
<dbReference type="AlphaFoldDB" id="A0A846U0P5"/>
<organism evidence="10 11">
    <name type="scientific">Kocuria subflava</name>
    <dbReference type="NCBI Taxonomy" id="1736139"/>
    <lineage>
        <taxon>Bacteria</taxon>
        <taxon>Bacillati</taxon>
        <taxon>Actinomycetota</taxon>
        <taxon>Actinomycetes</taxon>
        <taxon>Micrococcales</taxon>
        <taxon>Micrococcaceae</taxon>
        <taxon>Kocuria</taxon>
    </lineage>
</organism>
<keyword evidence="11" id="KW-1185">Reference proteome</keyword>
<keyword evidence="7" id="KW-0963">Cytoplasm</keyword>
<evidence type="ECO:0000313" key="11">
    <source>
        <dbReference type="Proteomes" id="UP000521379"/>
    </source>
</evidence>
<comment type="subcellular location">
    <subcellularLocation>
        <location evidence="7">Cytoplasm</location>
    </subcellularLocation>
</comment>